<dbReference type="EMBL" id="SRLB01000004">
    <property type="protein sequence ID" value="TGE01291.1"/>
    <property type="molecule type" value="Genomic_DNA"/>
</dbReference>
<evidence type="ECO:0000256" key="4">
    <source>
        <dbReference type="SAM" id="MobiDB-lite"/>
    </source>
</evidence>
<dbReference type="OrthoDB" id="8894129at2"/>
<reference evidence="7 8" key="1">
    <citation type="submission" date="2019-04" db="EMBL/GenBank/DDBJ databases">
        <authorList>
            <person name="Feng G."/>
            <person name="Zhu H."/>
        </authorList>
    </citation>
    <scope>NUCLEOTIDE SEQUENCE [LARGE SCALE GENOMIC DNA]</scope>
    <source>
        <strain evidence="7 8">6HR-1</strain>
    </source>
</reference>
<dbReference type="GO" id="GO:0022857">
    <property type="term" value="F:transmembrane transporter activity"/>
    <property type="evidence" value="ECO:0007669"/>
    <property type="project" value="InterPro"/>
</dbReference>
<dbReference type="GO" id="GO:0005886">
    <property type="term" value="C:plasma membrane"/>
    <property type="evidence" value="ECO:0007669"/>
    <property type="project" value="TreeGrafter"/>
</dbReference>
<feature type="transmembrane region" description="Helical" evidence="5">
    <location>
        <begin position="352"/>
        <end position="371"/>
    </location>
</feature>
<gene>
    <name evidence="7" type="ORF">EU555_06770</name>
</gene>
<proteinExistence type="predicted"/>
<feature type="transmembrane region" description="Helical" evidence="5">
    <location>
        <begin position="261"/>
        <end position="283"/>
    </location>
</feature>
<evidence type="ECO:0000256" key="1">
    <source>
        <dbReference type="ARBA" id="ARBA00022692"/>
    </source>
</evidence>
<feature type="transmembrane region" description="Helical" evidence="5">
    <location>
        <begin position="98"/>
        <end position="124"/>
    </location>
</feature>
<dbReference type="RefSeq" id="WP_135413894.1">
    <property type="nucleotide sequence ID" value="NZ_SRLB01000004.1"/>
</dbReference>
<dbReference type="PANTHER" id="PTHR43129:SF1">
    <property type="entry name" value="FOSMIDOMYCIN RESISTANCE PROTEIN"/>
    <property type="match status" value="1"/>
</dbReference>
<evidence type="ECO:0000313" key="8">
    <source>
        <dbReference type="Proteomes" id="UP000297535"/>
    </source>
</evidence>
<feature type="transmembrane region" description="Helical" evidence="5">
    <location>
        <begin position="229"/>
        <end position="255"/>
    </location>
</feature>
<feature type="transmembrane region" description="Helical" evidence="5">
    <location>
        <begin position="295"/>
        <end position="313"/>
    </location>
</feature>
<dbReference type="InterPro" id="IPR020846">
    <property type="entry name" value="MFS_dom"/>
</dbReference>
<dbReference type="Gene3D" id="1.20.1250.20">
    <property type="entry name" value="MFS general substrate transporter like domains"/>
    <property type="match status" value="2"/>
</dbReference>
<keyword evidence="8" id="KW-1185">Reference proteome</keyword>
<dbReference type="PANTHER" id="PTHR43129">
    <property type="entry name" value="FOSMIDOMYCIN RESISTANCE PROTEIN"/>
    <property type="match status" value="1"/>
</dbReference>
<dbReference type="SUPFAM" id="SSF103473">
    <property type="entry name" value="MFS general substrate transporter"/>
    <property type="match status" value="1"/>
</dbReference>
<sequence length="420" mass="42716">MSLAPDLASPHPTVPDNDPRRSLPGRTLAAAGLNHALHDGYTDLIYVLLPVWQAEFGLGYAALALLRTLCTGSLAALQIPSSHLARLWGARPMLVLGTLVSAAGYALAGLSGGLVGLGIALLLVGAGCSTQHPLASAVIARAYGRAARGPLGTYNFAGDLGKAAVPPVVGLLMTLADWRVALWLVAGAGAAVALAVGLLLPRDPVARDAPSDERRHAVRKGGSETGRTGFGLLVAIGMLDNAARPAFLLYLPFLLGQKGAALPLVGLALSLVFIGGALGKAICGRLGERFGVTRTVILTEVGTAAAILAVIGLPLRPALVVLPLLGLLLNGTSSVLYGTVPDLAPGGRVEQAFAVFYTFTLGGSALAAPLLYGRLGDLAGPRWAAVAAAATALAVVPLMLALSRHLGRAAPRRPDAAGPR</sequence>
<dbReference type="InterPro" id="IPR011701">
    <property type="entry name" value="MFS"/>
</dbReference>
<protein>
    <submittedName>
        <fullName evidence="7">MFS transporter</fullName>
    </submittedName>
</protein>
<comment type="caution">
    <text evidence="7">The sequence shown here is derived from an EMBL/GenBank/DDBJ whole genome shotgun (WGS) entry which is preliminary data.</text>
</comment>
<dbReference type="Pfam" id="PF07690">
    <property type="entry name" value="MFS_1"/>
    <property type="match status" value="2"/>
</dbReference>
<dbReference type="Proteomes" id="UP000297535">
    <property type="component" value="Unassembled WGS sequence"/>
</dbReference>
<feature type="region of interest" description="Disordered" evidence="4">
    <location>
        <begin position="1"/>
        <end position="22"/>
    </location>
</feature>
<name>A0A4Z0NVE1_9HYPH</name>
<keyword evidence="1 5" id="KW-0812">Transmembrane</keyword>
<feature type="transmembrane region" description="Helical" evidence="5">
    <location>
        <begin position="319"/>
        <end position="340"/>
    </location>
</feature>
<keyword evidence="3 5" id="KW-0472">Membrane</keyword>
<evidence type="ECO:0000256" key="2">
    <source>
        <dbReference type="ARBA" id="ARBA00022989"/>
    </source>
</evidence>
<evidence type="ECO:0000256" key="5">
    <source>
        <dbReference type="SAM" id="Phobius"/>
    </source>
</evidence>
<feature type="transmembrane region" description="Helical" evidence="5">
    <location>
        <begin position="180"/>
        <end position="200"/>
    </location>
</feature>
<evidence type="ECO:0000259" key="6">
    <source>
        <dbReference type="PROSITE" id="PS50850"/>
    </source>
</evidence>
<feature type="domain" description="Major facilitator superfamily (MFS) profile" evidence="6">
    <location>
        <begin position="27"/>
        <end position="406"/>
    </location>
</feature>
<evidence type="ECO:0000313" key="7">
    <source>
        <dbReference type="EMBL" id="TGE01291.1"/>
    </source>
</evidence>
<organism evidence="7 8">
    <name type="scientific">Methylobacterium nonmethylotrophicum</name>
    <dbReference type="NCBI Taxonomy" id="1141884"/>
    <lineage>
        <taxon>Bacteria</taxon>
        <taxon>Pseudomonadati</taxon>
        <taxon>Pseudomonadota</taxon>
        <taxon>Alphaproteobacteria</taxon>
        <taxon>Hyphomicrobiales</taxon>
        <taxon>Methylobacteriaceae</taxon>
        <taxon>Methylobacterium</taxon>
    </lineage>
</organism>
<dbReference type="InterPro" id="IPR036259">
    <property type="entry name" value="MFS_trans_sf"/>
</dbReference>
<feature type="transmembrane region" description="Helical" evidence="5">
    <location>
        <begin position="383"/>
        <end position="403"/>
    </location>
</feature>
<evidence type="ECO:0000256" key="3">
    <source>
        <dbReference type="ARBA" id="ARBA00023136"/>
    </source>
</evidence>
<accession>A0A4Z0NVE1</accession>
<dbReference type="AlphaFoldDB" id="A0A4Z0NVE1"/>
<keyword evidence="2 5" id="KW-1133">Transmembrane helix</keyword>
<dbReference type="PROSITE" id="PS50850">
    <property type="entry name" value="MFS"/>
    <property type="match status" value="1"/>
</dbReference>